<dbReference type="Proteomes" id="UP001597425">
    <property type="component" value="Unassembled WGS sequence"/>
</dbReference>
<reference evidence="2" key="1">
    <citation type="journal article" date="2019" name="Int. J. Syst. Evol. Microbiol.">
        <title>The Global Catalogue of Microorganisms (GCM) 10K type strain sequencing project: providing services to taxonomists for standard genome sequencing and annotation.</title>
        <authorList>
            <consortium name="The Broad Institute Genomics Platform"/>
            <consortium name="The Broad Institute Genome Sequencing Center for Infectious Disease"/>
            <person name="Wu L."/>
            <person name="Ma J."/>
        </authorList>
    </citation>
    <scope>NUCLEOTIDE SEQUENCE [LARGE SCALE GENOMIC DNA]</scope>
    <source>
        <strain evidence="2">KCTC 12848</strain>
    </source>
</reference>
<organism evidence="1 2">
    <name type="scientific">Microbulbifer halophilus</name>
    <dbReference type="NCBI Taxonomy" id="453963"/>
    <lineage>
        <taxon>Bacteria</taxon>
        <taxon>Pseudomonadati</taxon>
        <taxon>Pseudomonadota</taxon>
        <taxon>Gammaproteobacteria</taxon>
        <taxon>Cellvibrionales</taxon>
        <taxon>Microbulbiferaceae</taxon>
        <taxon>Microbulbifer</taxon>
    </lineage>
</organism>
<protein>
    <recommendedName>
        <fullName evidence="3">Chemotaxis protein</fullName>
    </recommendedName>
</protein>
<accession>A0ABW5EJ33</accession>
<name>A0ABW5EJ33_9GAMM</name>
<gene>
    <name evidence="1" type="ORF">ACFSKX_16555</name>
</gene>
<evidence type="ECO:0008006" key="3">
    <source>
        <dbReference type="Google" id="ProtNLM"/>
    </source>
</evidence>
<sequence>MADIVILAAPGMGAVDERFADPLFAVLREGLGEDDWSRLHCDTILCQGHLQTNIERVFEGMQKRDMDFLRARKFMLYGLAESAAQMNELQQRGGNYEKTQQSIYSTLEKAAAAASETAPVILLSHSVGCINLSNYLWDAQRPSVNHGIWRDGGPRGVHKGSARDLFLRLKSLSHWYTLGAGNPLWCAGMPREQIQAVTSDTRGYNFRWKNFYHPDDLFGWPLKPLSPSYNQSVYRDYETRPLTDWSASNWGPQLVSHHGYWSDALVQRQLLEDLRELLNRNRGRRPATPARNRAAAAV</sequence>
<dbReference type="RefSeq" id="WP_265722588.1">
    <property type="nucleotide sequence ID" value="NZ_JAPIVK010000025.1"/>
</dbReference>
<keyword evidence="2" id="KW-1185">Reference proteome</keyword>
<proteinExistence type="predicted"/>
<dbReference type="EMBL" id="JBHUJD010000027">
    <property type="protein sequence ID" value="MFD2312040.1"/>
    <property type="molecule type" value="Genomic_DNA"/>
</dbReference>
<comment type="caution">
    <text evidence="1">The sequence shown here is derived from an EMBL/GenBank/DDBJ whole genome shotgun (WGS) entry which is preliminary data.</text>
</comment>
<evidence type="ECO:0000313" key="1">
    <source>
        <dbReference type="EMBL" id="MFD2312040.1"/>
    </source>
</evidence>
<evidence type="ECO:0000313" key="2">
    <source>
        <dbReference type="Proteomes" id="UP001597425"/>
    </source>
</evidence>